<evidence type="ECO:0000313" key="2">
    <source>
        <dbReference type="Proteomes" id="UP000447434"/>
    </source>
</evidence>
<proteinExistence type="predicted"/>
<gene>
    <name evidence="1" type="ORF">Lalb_Chr00c39g0409081</name>
</gene>
<dbReference type="Proteomes" id="UP000447434">
    <property type="component" value="Unassembled WGS sequence"/>
</dbReference>
<keyword evidence="1" id="KW-0496">Mitochondrion</keyword>
<accession>A0A6A4MIC9</accession>
<dbReference type="EMBL" id="WOCE01000064">
    <property type="protein sequence ID" value="KAE9584166.1"/>
    <property type="molecule type" value="Genomic_DNA"/>
</dbReference>
<evidence type="ECO:0000313" key="1">
    <source>
        <dbReference type="EMBL" id="KAE9584166.1"/>
    </source>
</evidence>
<reference evidence="2" key="1">
    <citation type="journal article" date="2020" name="Nat. Commun.">
        <title>Genome sequence of the cluster root forming white lupin.</title>
        <authorList>
            <person name="Hufnagel B."/>
            <person name="Marques A."/>
            <person name="Soriano A."/>
            <person name="Marques L."/>
            <person name="Divol F."/>
            <person name="Doumas P."/>
            <person name="Sallet E."/>
            <person name="Mancinotti D."/>
            <person name="Carrere S."/>
            <person name="Marande W."/>
            <person name="Arribat S."/>
            <person name="Keller J."/>
            <person name="Huneau C."/>
            <person name="Blein T."/>
            <person name="Aime D."/>
            <person name="Laguerre M."/>
            <person name="Taylor J."/>
            <person name="Schubert V."/>
            <person name="Nelson M."/>
            <person name="Geu-Flores F."/>
            <person name="Crespi M."/>
            <person name="Gallardo-Guerrero K."/>
            <person name="Delaux P.-M."/>
            <person name="Salse J."/>
            <person name="Berges H."/>
            <person name="Guyot R."/>
            <person name="Gouzy J."/>
            <person name="Peret B."/>
        </authorList>
    </citation>
    <scope>NUCLEOTIDE SEQUENCE [LARGE SCALE GENOMIC DNA]</scope>
    <source>
        <strain evidence="2">cv. Amiga</strain>
    </source>
</reference>
<dbReference type="AlphaFoldDB" id="A0A6A4MIC9"/>
<protein>
    <submittedName>
        <fullName evidence="1">Uncharacterized protein</fullName>
    </submittedName>
</protein>
<keyword evidence="2" id="KW-1185">Reference proteome</keyword>
<organism evidence="1 2">
    <name type="scientific">Lupinus albus</name>
    <name type="common">White lupine</name>
    <name type="synonym">Lupinus termis</name>
    <dbReference type="NCBI Taxonomy" id="3870"/>
    <lineage>
        <taxon>Eukaryota</taxon>
        <taxon>Viridiplantae</taxon>
        <taxon>Streptophyta</taxon>
        <taxon>Embryophyta</taxon>
        <taxon>Tracheophyta</taxon>
        <taxon>Spermatophyta</taxon>
        <taxon>Magnoliopsida</taxon>
        <taxon>eudicotyledons</taxon>
        <taxon>Gunneridae</taxon>
        <taxon>Pentapetalae</taxon>
        <taxon>rosids</taxon>
        <taxon>fabids</taxon>
        <taxon>Fabales</taxon>
        <taxon>Fabaceae</taxon>
        <taxon>Papilionoideae</taxon>
        <taxon>50 kb inversion clade</taxon>
        <taxon>genistoids sensu lato</taxon>
        <taxon>core genistoids</taxon>
        <taxon>Genisteae</taxon>
        <taxon>Lupinus</taxon>
    </lineage>
</organism>
<sequence length="97" mass="10844">MCLYCSSWSSTEETFFHPCSSTSRRRSSNFSTLREGFSDKSIIEGLEAGSLTHQFLLLPMGAFTSKGGEADGEAEIIRWKWKLGVLLSCYIRSSFMG</sequence>
<geneLocation type="mitochondrion" evidence="1"/>
<comment type="caution">
    <text evidence="1">The sequence shown here is derived from an EMBL/GenBank/DDBJ whole genome shotgun (WGS) entry which is preliminary data.</text>
</comment>
<name>A0A6A4MIC9_LUPAL</name>